<dbReference type="InterPro" id="IPR001506">
    <property type="entry name" value="Peptidase_M12A"/>
</dbReference>
<keyword evidence="3 4" id="KW-0482">Metalloprotease</keyword>
<keyword evidence="3 4" id="KW-0645">Protease</keyword>
<reference evidence="6 7" key="1">
    <citation type="submission" date="2021-06" db="EMBL/GenBank/DDBJ databases">
        <title>Caerostris extrusa draft genome.</title>
        <authorList>
            <person name="Kono N."/>
            <person name="Arakawa K."/>
        </authorList>
    </citation>
    <scope>NUCLEOTIDE SEQUENCE [LARGE SCALE GENOMIC DNA]</scope>
</reference>
<feature type="domain" description="Peptidase M12A" evidence="5">
    <location>
        <begin position="149"/>
        <end position="333"/>
    </location>
</feature>
<feature type="binding site" evidence="3">
    <location>
        <position position="246"/>
    </location>
    <ligand>
        <name>Zn(2+)</name>
        <dbReference type="ChEBI" id="CHEBI:29105"/>
        <note>catalytic</note>
    </ligand>
</feature>
<dbReference type="EMBL" id="BPLR01007661">
    <property type="protein sequence ID" value="GIY18673.1"/>
    <property type="molecule type" value="Genomic_DNA"/>
</dbReference>
<dbReference type="Pfam" id="PF01400">
    <property type="entry name" value="Astacin"/>
    <property type="match status" value="1"/>
</dbReference>
<name>A0AAV4R9R0_CAEEX</name>
<sequence length="333" mass="38351">MDETLGKTSSSSRVSKGISLNQCKLLWPELLTNFIFHTARFPTKAVIKFRVVFDGSAKSSTGVSLNDKLMVGPQLQADILTTIPFASECNKIAMTAGYRKCTGKSIKRLKFPPSIEEDEDDEVMRDEGSGWLSSIRENSKSKYRQYKHVAVRPDQLWPDGIVPYKMDYALDYNQSTIKRAMKTIEKYSRIRFIERTDEDPFLKITQADGCFFSKGNIDRPRLSLGIGCESFGIVLHELLHAIGFEHEQKRPDRDNYVRIHWNNIQKGNTSQFWKLKEDEYIWSDFPFDYESIMLYDSYAFSKNGRKTIEPIDGGNIPRYNKLSKMDIDKLASL</sequence>
<feature type="binding site" evidence="3">
    <location>
        <position position="240"/>
    </location>
    <ligand>
        <name>Zn(2+)</name>
        <dbReference type="ChEBI" id="CHEBI:29105"/>
        <note>catalytic</note>
    </ligand>
</feature>
<dbReference type="CDD" id="cd04280">
    <property type="entry name" value="ZnMc_astacin_like"/>
    <property type="match status" value="1"/>
</dbReference>
<organism evidence="6 7">
    <name type="scientific">Caerostris extrusa</name>
    <name type="common">Bark spider</name>
    <name type="synonym">Caerostris bankana</name>
    <dbReference type="NCBI Taxonomy" id="172846"/>
    <lineage>
        <taxon>Eukaryota</taxon>
        <taxon>Metazoa</taxon>
        <taxon>Ecdysozoa</taxon>
        <taxon>Arthropoda</taxon>
        <taxon>Chelicerata</taxon>
        <taxon>Arachnida</taxon>
        <taxon>Araneae</taxon>
        <taxon>Araneomorphae</taxon>
        <taxon>Entelegynae</taxon>
        <taxon>Araneoidea</taxon>
        <taxon>Araneidae</taxon>
        <taxon>Caerostris</taxon>
    </lineage>
</organism>
<comment type="caution">
    <text evidence="3">Lacks conserved residue(s) required for the propagation of feature annotation.</text>
</comment>
<evidence type="ECO:0000256" key="4">
    <source>
        <dbReference type="RuleBase" id="RU361183"/>
    </source>
</evidence>
<keyword evidence="3 4" id="KW-0378">Hydrolase</keyword>
<keyword evidence="7" id="KW-1185">Reference proteome</keyword>
<evidence type="ECO:0000256" key="2">
    <source>
        <dbReference type="ARBA" id="ARBA00025529"/>
    </source>
</evidence>
<proteinExistence type="predicted"/>
<gene>
    <name evidence="6" type="ORF">CEXT_6651</name>
</gene>
<dbReference type="Proteomes" id="UP001054945">
    <property type="component" value="Unassembled WGS sequence"/>
</dbReference>
<feature type="active site" evidence="3">
    <location>
        <position position="237"/>
    </location>
</feature>
<dbReference type="PANTHER" id="PTHR10127">
    <property type="entry name" value="DISCOIDIN, CUB, EGF, LAMININ , AND ZINC METALLOPROTEASE DOMAIN CONTAINING"/>
    <property type="match status" value="1"/>
</dbReference>
<dbReference type="InterPro" id="IPR006026">
    <property type="entry name" value="Peptidase_Metallo"/>
</dbReference>
<feature type="binding site" evidence="3">
    <location>
        <position position="236"/>
    </location>
    <ligand>
        <name>Zn(2+)</name>
        <dbReference type="ChEBI" id="CHEBI:29105"/>
        <note>catalytic</note>
    </ligand>
</feature>
<evidence type="ECO:0000313" key="6">
    <source>
        <dbReference type="EMBL" id="GIY18673.1"/>
    </source>
</evidence>
<comment type="subunit">
    <text evidence="1">Monomer.</text>
</comment>
<evidence type="ECO:0000259" key="5">
    <source>
        <dbReference type="PROSITE" id="PS51864"/>
    </source>
</evidence>
<dbReference type="InterPro" id="IPR034035">
    <property type="entry name" value="Astacin-like_dom"/>
</dbReference>
<dbReference type="AlphaFoldDB" id="A0AAV4R9R0"/>
<evidence type="ECO:0000256" key="1">
    <source>
        <dbReference type="ARBA" id="ARBA00011245"/>
    </source>
</evidence>
<comment type="caution">
    <text evidence="6">The sequence shown here is derived from an EMBL/GenBank/DDBJ whole genome shotgun (WGS) entry which is preliminary data.</text>
</comment>
<dbReference type="SMART" id="SM00235">
    <property type="entry name" value="ZnMc"/>
    <property type="match status" value="1"/>
</dbReference>
<evidence type="ECO:0000313" key="7">
    <source>
        <dbReference type="Proteomes" id="UP001054945"/>
    </source>
</evidence>
<dbReference type="GO" id="GO:0006508">
    <property type="term" value="P:proteolysis"/>
    <property type="evidence" value="ECO:0007669"/>
    <property type="project" value="UniProtKB-KW"/>
</dbReference>
<dbReference type="GO" id="GO:0008270">
    <property type="term" value="F:zinc ion binding"/>
    <property type="evidence" value="ECO:0007669"/>
    <property type="project" value="UniProtKB-UniRule"/>
</dbReference>
<dbReference type="PANTHER" id="PTHR10127:SF850">
    <property type="entry name" value="METALLOENDOPEPTIDASE"/>
    <property type="match status" value="1"/>
</dbReference>
<keyword evidence="3 4" id="KW-0862">Zinc</keyword>
<dbReference type="InterPro" id="IPR024079">
    <property type="entry name" value="MetalloPept_cat_dom_sf"/>
</dbReference>
<dbReference type="Gene3D" id="3.40.390.10">
    <property type="entry name" value="Collagenase (Catalytic Domain)"/>
    <property type="match status" value="1"/>
</dbReference>
<dbReference type="PRINTS" id="PR00480">
    <property type="entry name" value="ASTACIN"/>
</dbReference>
<dbReference type="SUPFAM" id="SSF55486">
    <property type="entry name" value="Metalloproteases ('zincins'), catalytic domain"/>
    <property type="match status" value="1"/>
</dbReference>
<dbReference type="EC" id="3.4.24.-" evidence="4"/>
<comment type="cofactor">
    <cofactor evidence="3 4">
        <name>Zn(2+)</name>
        <dbReference type="ChEBI" id="CHEBI:29105"/>
    </cofactor>
    <text evidence="3 4">Binds 1 zinc ion per subunit.</text>
</comment>
<dbReference type="PROSITE" id="PS51864">
    <property type="entry name" value="ASTACIN"/>
    <property type="match status" value="1"/>
</dbReference>
<evidence type="ECO:0000256" key="3">
    <source>
        <dbReference type="PROSITE-ProRule" id="PRU01211"/>
    </source>
</evidence>
<keyword evidence="3 4" id="KW-0479">Metal-binding</keyword>
<protein>
    <recommendedName>
        <fullName evidence="4">Metalloendopeptidase</fullName>
        <ecNumber evidence="4">3.4.24.-</ecNumber>
    </recommendedName>
</protein>
<comment type="function">
    <text evidence="2">Zinc metalloprotease. Provoques deadhesion of endothelial cells from cell cultures, and also degradation of fibronectin, fibrinogen and gelatin in vitro. Its role in the venom is not fully understood but it might act as a spreading factor that facilitates diffusion of other venom toxins. Alternatively, it might be involved in the proteolytic processing of other venom toxins or it might play a role in extra-oral digestion of prey.</text>
</comment>
<dbReference type="GO" id="GO:0004222">
    <property type="term" value="F:metalloendopeptidase activity"/>
    <property type="evidence" value="ECO:0007669"/>
    <property type="project" value="UniProtKB-UniRule"/>
</dbReference>
<accession>A0AAV4R9R0</accession>